<comment type="caution">
    <text evidence="2">The sequence shown here is derived from an EMBL/GenBank/DDBJ whole genome shotgun (WGS) entry which is preliminary data.</text>
</comment>
<protein>
    <submittedName>
        <fullName evidence="2">(diamondback moth) hypothetical protein</fullName>
    </submittedName>
</protein>
<organism evidence="2 3">
    <name type="scientific">Plutella xylostella</name>
    <name type="common">Diamondback moth</name>
    <name type="synonym">Plutella maculipennis</name>
    <dbReference type="NCBI Taxonomy" id="51655"/>
    <lineage>
        <taxon>Eukaryota</taxon>
        <taxon>Metazoa</taxon>
        <taxon>Ecdysozoa</taxon>
        <taxon>Arthropoda</taxon>
        <taxon>Hexapoda</taxon>
        <taxon>Insecta</taxon>
        <taxon>Pterygota</taxon>
        <taxon>Neoptera</taxon>
        <taxon>Endopterygota</taxon>
        <taxon>Lepidoptera</taxon>
        <taxon>Glossata</taxon>
        <taxon>Ditrysia</taxon>
        <taxon>Yponomeutoidea</taxon>
        <taxon>Plutellidae</taxon>
        <taxon>Plutella</taxon>
    </lineage>
</organism>
<dbReference type="EMBL" id="CAJHNJ030000003">
    <property type="protein sequence ID" value="CAG9093166.1"/>
    <property type="molecule type" value="Genomic_DNA"/>
</dbReference>
<sequence length="70" mass="7579">MQAASIKTVRSARRRTRFDSQPSSNFRRSPVRACLPPATVDGSGISLNFRNSVVEICARAALGSASRLDN</sequence>
<evidence type="ECO:0000313" key="3">
    <source>
        <dbReference type="Proteomes" id="UP000653454"/>
    </source>
</evidence>
<evidence type="ECO:0000313" key="2">
    <source>
        <dbReference type="EMBL" id="CAG9093166.1"/>
    </source>
</evidence>
<name>A0A8S4D969_PLUXY</name>
<evidence type="ECO:0000256" key="1">
    <source>
        <dbReference type="SAM" id="MobiDB-lite"/>
    </source>
</evidence>
<keyword evidence="3" id="KW-1185">Reference proteome</keyword>
<proteinExistence type="predicted"/>
<gene>
    <name evidence="2" type="ORF">PLXY2_LOCUS1327</name>
</gene>
<accession>A0A8S4D969</accession>
<feature type="region of interest" description="Disordered" evidence="1">
    <location>
        <begin position="1"/>
        <end position="30"/>
    </location>
</feature>
<dbReference type="AlphaFoldDB" id="A0A8S4D969"/>
<dbReference type="Proteomes" id="UP000653454">
    <property type="component" value="Unassembled WGS sequence"/>
</dbReference>
<reference evidence="2" key="1">
    <citation type="submission" date="2020-11" db="EMBL/GenBank/DDBJ databases">
        <authorList>
            <person name="Whiteford S."/>
        </authorList>
    </citation>
    <scope>NUCLEOTIDE SEQUENCE</scope>
</reference>